<feature type="compositionally biased region" description="Pro residues" evidence="2">
    <location>
        <begin position="607"/>
        <end position="621"/>
    </location>
</feature>
<sequence length="762" mass="80038">MEYFRSLSSALGRAASPLPGYTIGDQVHEFDGRSIWRLHDGVRKEDGVLVSVFISEPRSPIELAQNMARNLRTLRHPSILHVFDTAESGGSVYIVVERVKPLGSVAGASPEWIGWGVCEVASAVAFINEQAGAVHANISPNSIFLTLGGEWRLGGLETLSKPAPSSLVYRYGGTLPGAAEYAPPETRGGWTGIGEHASAADSYSLALVAADSFGSRQLDPKRVPRAVLPMLKRMLSSQPAARALAAELAGAAAPGGILSGNMFIRAREALRDFCAASDDDKEAALGAALVDALPNEFSAYLVVPVLAQALRVKYTGPESVPALDLSARVLLPAILGRAKGLDDAQWSACVAPAVLQAFTTQFAPLKLALLSHIDEITRLDARAVTASVWPALSAWLGDSVRDVRWAALQGVKAFVPRFSERTLNNELLRQLAKTQSDADAALRKETTVLISELTPRLTQTTRASVLVPAFSRALRDSVPSVRLAGVQAFRAARAEFGLETAAAKALPALAPSLIDRSADVRDAAFATFDEYVAHVRAQASALPSDTSEPPAVPLEVPRALGSFWATASTATSALGDWALGEDADINSGAAHATNAGDASAIRASAPPQKPRNPPQPKPTPAAPRQESTQVRMAPKAPNPPKAPAGGMALGKRAPPGKQLASTILSQDAQKSSSLAVVGTVDDDAWGDWADTDAAPATHVPHTHATPAAPAAPAPKPAPPKPASVPAAQPAPSSATAAEKKAELERLREERRARKAQLRARNT</sequence>
<feature type="compositionally biased region" description="Pro residues" evidence="2">
    <location>
        <begin position="709"/>
        <end position="722"/>
    </location>
</feature>
<gene>
    <name evidence="4" type="primary">CEX1</name>
    <name evidence="4" type="ORF">MCUN1_003418</name>
</gene>
<organism evidence="4 5">
    <name type="scientific">Malassezia cuniculi</name>
    <dbReference type="NCBI Taxonomy" id="948313"/>
    <lineage>
        <taxon>Eukaryota</taxon>
        <taxon>Fungi</taxon>
        <taxon>Dikarya</taxon>
        <taxon>Basidiomycota</taxon>
        <taxon>Ustilaginomycotina</taxon>
        <taxon>Malasseziomycetes</taxon>
        <taxon>Malasseziales</taxon>
        <taxon>Malasseziaceae</taxon>
        <taxon>Malassezia</taxon>
    </lineage>
</organism>
<dbReference type="GO" id="GO:0004672">
    <property type="term" value="F:protein kinase activity"/>
    <property type="evidence" value="ECO:0007669"/>
    <property type="project" value="InterPro"/>
</dbReference>
<evidence type="ECO:0000313" key="4">
    <source>
        <dbReference type="EMBL" id="WFD36535.1"/>
    </source>
</evidence>
<feature type="compositionally biased region" description="Basic residues" evidence="2">
    <location>
        <begin position="752"/>
        <end position="762"/>
    </location>
</feature>
<accession>A0AAF0ETM0</accession>
<name>A0AAF0ETM0_9BASI</name>
<feature type="domain" description="Protein kinase" evidence="3">
    <location>
        <begin position="21"/>
        <end position="301"/>
    </location>
</feature>
<dbReference type="InterPro" id="IPR051177">
    <property type="entry name" value="CIK-Related_Protein"/>
</dbReference>
<dbReference type="PROSITE" id="PS50077">
    <property type="entry name" value="HEAT_REPEAT"/>
    <property type="match status" value="1"/>
</dbReference>
<feature type="region of interest" description="Disordered" evidence="2">
    <location>
        <begin position="684"/>
        <end position="762"/>
    </location>
</feature>
<reference evidence="4" key="1">
    <citation type="submission" date="2023-03" db="EMBL/GenBank/DDBJ databases">
        <title>Mating type loci evolution in Malassezia.</title>
        <authorList>
            <person name="Coelho M.A."/>
        </authorList>
    </citation>
    <scope>NUCLEOTIDE SEQUENCE</scope>
    <source>
        <strain evidence="4">CBS 11721</strain>
    </source>
</reference>
<feature type="compositionally biased region" description="Low complexity" evidence="2">
    <location>
        <begin position="686"/>
        <end position="708"/>
    </location>
</feature>
<dbReference type="InterPro" id="IPR021133">
    <property type="entry name" value="HEAT_type_2"/>
</dbReference>
<dbReference type="EMBL" id="CP119881">
    <property type="protein sequence ID" value="WFD36535.1"/>
    <property type="molecule type" value="Genomic_DNA"/>
</dbReference>
<dbReference type="Gene3D" id="1.25.10.10">
    <property type="entry name" value="Leucine-rich Repeat Variant"/>
    <property type="match status" value="1"/>
</dbReference>
<evidence type="ECO:0000256" key="1">
    <source>
        <dbReference type="PROSITE-ProRule" id="PRU00103"/>
    </source>
</evidence>
<dbReference type="GO" id="GO:0005737">
    <property type="term" value="C:cytoplasm"/>
    <property type="evidence" value="ECO:0007669"/>
    <property type="project" value="TreeGrafter"/>
</dbReference>
<feature type="region of interest" description="Disordered" evidence="2">
    <location>
        <begin position="588"/>
        <end position="659"/>
    </location>
</feature>
<keyword evidence="5" id="KW-1185">Reference proteome</keyword>
<dbReference type="GO" id="GO:0006409">
    <property type="term" value="P:tRNA export from nucleus"/>
    <property type="evidence" value="ECO:0007669"/>
    <property type="project" value="TreeGrafter"/>
</dbReference>
<dbReference type="PANTHER" id="PTHR12984:SF3">
    <property type="entry name" value="N-TERMINAL KINASE-LIKE PROTEIN"/>
    <property type="match status" value="1"/>
</dbReference>
<dbReference type="SUPFAM" id="SSF48371">
    <property type="entry name" value="ARM repeat"/>
    <property type="match status" value="1"/>
</dbReference>
<dbReference type="AlphaFoldDB" id="A0AAF0ETM0"/>
<feature type="compositionally biased region" description="Low complexity" evidence="2">
    <location>
        <begin position="723"/>
        <end position="736"/>
    </location>
</feature>
<feature type="compositionally biased region" description="Basic and acidic residues" evidence="2">
    <location>
        <begin position="737"/>
        <end position="751"/>
    </location>
</feature>
<dbReference type="InterPro" id="IPR011989">
    <property type="entry name" value="ARM-like"/>
</dbReference>
<dbReference type="PANTHER" id="PTHR12984">
    <property type="entry name" value="SCY1-RELATED S/T PROTEIN KINASE-LIKE"/>
    <property type="match status" value="1"/>
</dbReference>
<proteinExistence type="predicted"/>
<dbReference type="InterPro" id="IPR000719">
    <property type="entry name" value="Prot_kinase_dom"/>
</dbReference>
<dbReference type="GO" id="GO:0005524">
    <property type="term" value="F:ATP binding"/>
    <property type="evidence" value="ECO:0007669"/>
    <property type="project" value="InterPro"/>
</dbReference>
<dbReference type="Gene3D" id="1.10.510.10">
    <property type="entry name" value="Transferase(Phosphotransferase) domain 1"/>
    <property type="match status" value="1"/>
</dbReference>
<feature type="repeat" description="HEAT" evidence="1">
    <location>
        <begin position="466"/>
        <end position="504"/>
    </location>
</feature>
<dbReference type="PROSITE" id="PS50011">
    <property type="entry name" value="PROTEIN_KINASE_DOM"/>
    <property type="match status" value="1"/>
</dbReference>
<dbReference type="SUPFAM" id="SSF56112">
    <property type="entry name" value="Protein kinase-like (PK-like)"/>
    <property type="match status" value="1"/>
</dbReference>
<dbReference type="InterPro" id="IPR016024">
    <property type="entry name" value="ARM-type_fold"/>
</dbReference>
<evidence type="ECO:0000259" key="3">
    <source>
        <dbReference type="PROSITE" id="PS50011"/>
    </source>
</evidence>
<evidence type="ECO:0000313" key="5">
    <source>
        <dbReference type="Proteomes" id="UP001219933"/>
    </source>
</evidence>
<dbReference type="InterPro" id="IPR011009">
    <property type="entry name" value="Kinase-like_dom_sf"/>
</dbReference>
<evidence type="ECO:0000256" key="2">
    <source>
        <dbReference type="SAM" id="MobiDB-lite"/>
    </source>
</evidence>
<protein>
    <submittedName>
        <fullName evidence="4">Nuclear aminoacylation-dependent tRNA export pathway component</fullName>
    </submittedName>
</protein>
<dbReference type="Gene3D" id="3.30.200.20">
    <property type="entry name" value="Phosphorylase Kinase, domain 1"/>
    <property type="match status" value="1"/>
</dbReference>
<dbReference type="Proteomes" id="UP001219933">
    <property type="component" value="Chromosome 5"/>
</dbReference>